<feature type="transmembrane region" description="Helical" evidence="2">
    <location>
        <begin position="6"/>
        <end position="26"/>
    </location>
</feature>
<reference evidence="4" key="1">
    <citation type="submission" date="2010-08" db="EMBL/GenBank/DDBJ databases">
        <authorList>
            <consortium name="Caenorhabditis japonica Sequencing Consortium"/>
            <person name="Wilson R.K."/>
        </authorList>
    </citation>
    <scope>NUCLEOTIDE SEQUENCE [LARGE SCALE GENOMIC DNA]</scope>
    <source>
        <strain evidence="4">DF5081</strain>
    </source>
</reference>
<evidence type="ECO:0000256" key="2">
    <source>
        <dbReference type="SAM" id="Phobius"/>
    </source>
</evidence>
<keyword evidence="4" id="KW-1185">Reference proteome</keyword>
<keyword evidence="2" id="KW-0472">Membrane</keyword>
<evidence type="ECO:0000256" key="1">
    <source>
        <dbReference type="SAM" id="MobiDB-lite"/>
    </source>
</evidence>
<keyword evidence="2" id="KW-1133">Transmembrane helix</keyword>
<dbReference type="EnsemblMetazoa" id="CJA39346.1">
    <property type="protein sequence ID" value="CJA39346.1"/>
    <property type="gene ID" value="WBGene00215193"/>
</dbReference>
<name>A0A8R1IRF6_CAEJA</name>
<evidence type="ECO:0000313" key="4">
    <source>
        <dbReference type="Proteomes" id="UP000005237"/>
    </source>
</evidence>
<proteinExistence type="predicted"/>
<sequence>MRHYRTVFYIILATVEFFVLIIGICLKWQLVTLQQREQIQKRRSTLVSSRSLIEGEPGSVGGGGGGGSARRSFQV</sequence>
<organism evidence="3 4">
    <name type="scientific">Caenorhabditis japonica</name>
    <dbReference type="NCBI Taxonomy" id="281687"/>
    <lineage>
        <taxon>Eukaryota</taxon>
        <taxon>Metazoa</taxon>
        <taxon>Ecdysozoa</taxon>
        <taxon>Nematoda</taxon>
        <taxon>Chromadorea</taxon>
        <taxon>Rhabditida</taxon>
        <taxon>Rhabditina</taxon>
        <taxon>Rhabditomorpha</taxon>
        <taxon>Rhabditoidea</taxon>
        <taxon>Rhabditidae</taxon>
        <taxon>Peloderinae</taxon>
        <taxon>Caenorhabditis</taxon>
    </lineage>
</organism>
<evidence type="ECO:0000313" key="3">
    <source>
        <dbReference type="EnsemblMetazoa" id="CJA39346.1"/>
    </source>
</evidence>
<feature type="compositionally biased region" description="Gly residues" evidence="1">
    <location>
        <begin position="58"/>
        <end position="68"/>
    </location>
</feature>
<reference evidence="3" key="2">
    <citation type="submission" date="2022-06" db="UniProtKB">
        <authorList>
            <consortium name="EnsemblMetazoa"/>
        </authorList>
    </citation>
    <scope>IDENTIFICATION</scope>
    <source>
        <strain evidence="3">DF5081</strain>
    </source>
</reference>
<dbReference type="AlphaFoldDB" id="A0A8R1IRF6"/>
<feature type="region of interest" description="Disordered" evidence="1">
    <location>
        <begin position="47"/>
        <end position="75"/>
    </location>
</feature>
<protein>
    <submittedName>
        <fullName evidence="3">Uncharacterized protein</fullName>
    </submittedName>
</protein>
<dbReference type="Proteomes" id="UP000005237">
    <property type="component" value="Unassembled WGS sequence"/>
</dbReference>
<keyword evidence="2" id="KW-0812">Transmembrane</keyword>
<accession>A0A8R1IRF6</accession>